<keyword evidence="1" id="KW-0472">Membrane</keyword>
<accession>A0AA37V793</accession>
<keyword evidence="1" id="KW-1133">Transmembrane helix</keyword>
<gene>
    <name evidence="2" type="ORF">rosag_28190</name>
</gene>
<proteinExistence type="predicted"/>
<protein>
    <submittedName>
        <fullName evidence="2">Uncharacterized protein</fullName>
    </submittedName>
</protein>
<dbReference type="AlphaFoldDB" id="A0AA37V793"/>
<keyword evidence="1" id="KW-0812">Transmembrane</keyword>
<dbReference type="RefSeq" id="WP_284350764.1">
    <property type="nucleotide sequence ID" value="NZ_BRXS01000004.1"/>
</dbReference>
<comment type="caution">
    <text evidence="2">The sequence shown here is derived from an EMBL/GenBank/DDBJ whole genome shotgun (WGS) entry which is preliminary data.</text>
</comment>
<evidence type="ECO:0000256" key="1">
    <source>
        <dbReference type="SAM" id="Phobius"/>
    </source>
</evidence>
<feature type="transmembrane region" description="Helical" evidence="1">
    <location>
        <begin position="6"/>
        <end position="23"/>
    </location>
</feature>
<name>A0AA37V793_9BACT</name>
<evidence type="ECO:0000313" key="3">
    <source>
        <dbReference type="Proteomes" id="UP001161325"/>
    </source>
</evidence>
<sequence>MFGCLRRLGCLVVLLIGVGLWYVRDLWWPRLRSAVGPEPTVVAAADSNGWEPLDQERAERGERAVRALAARSGPVYVNLRAGELASYAFLSLSDAPPLPLRDAQAAVVGDRVYVRSVVSLKDLGGALGAAGGLLPERDTLRLGGTFEVLRPGVAQFRVADISVGSLPVPASVVPTILRRTGARRMDGVAEGAIGIPIPRYIGDVRVARGRITLYKSTP</sequence>
<dbReference type="Proteomes" id="UP001161325">
    <property type="component" value="Unassembled WGS sequence"/>
</dbReference>
<evidence type="ECO:0000313" key="2">
    <source>
        <dbReference type="EMBL" id="GLC26306.1"/>
    </source>
</evidence>
<keyword evidence="3" id="KW-1185">Reference proteome</keyword>
<organism evidence="2 3">
    <name type="scientific">Roseisolibacter agri</name>
    <dbReference type="NCBI Taxonomy" id="2014610"/>
    <lineage>
        <taxon>Bacteria</taxon>
        <taxon>Pseudomonadati</taxon>
        <taxon>Gemmatimonadota</taxon>
        <taxon>Gemmatimonadia</taxon>
        <taxon>Gemmatimonadales</taxon>
        <taxon>Gemmatimonadaceae</taxon>
        <taxon>Roseisolibacter</taxon>
    </lineage>
</organism>
<reference evidence="2" key="1">
    <citation type="submission" date="2022-08" db="EMBL/GenBank/DDBJ databases">
        <title>Draft genome sequencing of Roseisolibacter agri AW1220.</title>
        <authorList>
            <person name="Tobiishi Y."/>
            <person name="Tonouchi A."/>
        </authorList>
    </citation>
    <scope>NUCLEOTIDE SEQUENCE</scope>
    <source>
        <strain evidence="2">AW1220</strain>
    </source>
</reference>
<dbReference type="EMBL" id="BRXS01000004">
    <property type="protein sequence ID" value="GLC26306.1"/>
    <property type="molecule type" value="Genomic_DNA"/>
</dbReference>